<name>A0A936TEA7_9ACTN</name>
<evidence type="ECO:0000256" key="4">
    <source>
        <dbReference type="ARBA" id="ARBA00011894"/>
    </source>
</evidence>
<evidence type="ECO:0000259" key="10">
    <source>
        <dbReference type="Pfam" id="PF14681"/>
    </source>
</evidence>
<dbReference type="EC" id="2.4.2.9" evidence="4"/>
<dbReference type="SUPFAM" id="SSF53271">
    <property type="entry name" value="PRTase-like"/>
    <property type="match status" value="1"/>
</dbReference>
<dbReference type="GO" id="GO:0004845">
    <property type="term" value="F:uracil phosphoribosyltransferase activity"/>
    <property type="evidence" value="ECO:0007669"/>
    <property type="project" value="UniProtKB-EC"/>
</dbReference>
<evidence type="ECO:0000313" key="11">
    <source>
        <dbReference type="EMBL" id="MBK9296877.1"/>
    </source>
</evidence>
<evidence type="ECO:0000256" key="9">
    <source>
        <dbReference type="ARBA" id="ARBA00023134"/>
    </source>
</evidence>
<evidence type="ECO:0000256" key="2">
    <source>
        <dbReference type="ARBA" id="ARBA00005180"/>
    </source>
</evidence>
<gene>
    <name evidence="11" type="primary">upp</name>
    <name evidence="11" type="ORF">IPN02_08580</name>
</gene>
<dbReference type="InterPro" id="IPR029057">
    <property type="entry name" value="PRTase-like"/>
</dbReference>
<dbReference type="InterPro" id="IPR050054">
    <property type="entry name" value="UPRTase/APRTase"/>
</dbReference>
<comment type="cofactor">
    <cofactor evidence="1">
        <name>Mg(2+)</name>
        <dbReference type="ChEBI" id="CHEBI:18420"/>
    </cofactor>
</comment>
<keyword evidence="6 11" id="KW-0328">Glycosyltransferase</keyword>
<evidence type="ECO:0000313" key="12">
    <source>
        <dbReference type="Proteomes" id="UP000727993"/>
    </source>
</evidence>
<dbReference type="Pfam" id="PF14681">
    <property type="entry name" value="UPRTase"/>
    <property type="match status" value="1"/>
</dbReference>
<keyword evidence="9" id="KW-0342">GTP-binding</keyword>
<dbReference type="PANTHER" id="PTHR32315">
    <property type="entry name" value="ADENINE PHOSPHORIBOSYLTRANSFERASE"/>
    <property type="match status" value="1"/>
</dbReference>
<dbReference type="Proteomes" id="UP000727993">
    <property type="component" value="Unassembled WGS sequence"/>
</dbReference>
<keyword evidence="8" id="KW-0547">Nucleotide-binding</keyword>
<feature type="domain" description="Phosphoribosyltransferase" evidence="10">
    <location>
        <begin position="5"/>
        <end position="205"/>
    </location>
</feature>
<dbReference type="AlphaFoldDB" id="A0A936TEA7"/>
<evidence type="ECO:0000256" key="7">
    <source>
        <dbReference type="ARBA" id="ARBA00022679"/>
    </source>
</evidence>
<dbReference type="GO" id="GO:0005525">
    <property type="term" value="F:GTP binding"/>
    <property type="evidence" value="ECO:0007669"/>
    <property type="project" value="UniProtKB-KW"/>
</dbReference>
<sequence>MQLTVVDHPLARVALSVLRDESTDVAGFRQAMGTLSSILAYEAARGLSVTELPVRTPLTETTGARLDELPLVVPVLRAGLGLLPGMLEHLPGAPTAFVGVKRNETTLVPEPYLDTVSEGLDGIEAWVLDPMLATGGSLNHAAELLRRRGAERVTALCVLAAPEGIAALRREGSVGHLVVASIDDYLDDDAFIVPGLGDAGDRLYGPA</sequence>
<comment type="pathway">
    <text evidence="2">Pyrimidine metabolism; UMP biosynthesis via salvage pathway; UMP from uracil: step 1/1.</text>
</comment>
<organism evidence="11 12">
    <name type="scientific">Candidatus Neomicrothrix subdominans</name>
    <dbReference type="NCBI Taxonomy" id="2954438"/>
    <lineage>
        <taxon>Bacteria</taxon>
        <taxon>Bacillati</taxon>
        <taxon>Actinomycetota</taxon>
        <taxon>Acidimicrobiia</taxon>
        <taxon>Acidimicrobiales</taxon>
        <taxon>Microthrixaceae</taxon>
        <taxon>Candidatus Neomicrothrix</taxon>
    </lineage>
</organism>
<evidence type="ECO:0000256" key="5">
    <source>
        <dbReference type="ARBA" id="ARBA00022533"/>
    </source>
</evidence>
<keyword evidence="5" id="KW-0021">Allosteric enzyme</keyword>
<keyword evidence="7 11" id="KW-0808">Transferase</keyword>
<evidence type="ECO:0000256" key="8">
    <source>
        <dbReference type="ARBA" id="ARBA00022741"/>
    </source>
</evidence>
<dbReference type="PANTHER" id="PTHR32315:SF4">
    <property type="entry name" value="URACIL PHOSPHORIBOSYLTRANSFERASE, CHLOROPLASTIC"/>
    <property type="match status" value="1"/>
</dbReference>
<dbReference type="InterPro" id="IPR000836">
    <property type="entry name" value="PRTase_dom"/>
</dbReference>
<evidence type="ECO:0000256" key="6">
    <source>
        <dbReference type="ARBA" id="ARBA00022676"/>
    </source>
</evidence>
<comment type="caution">
    <text evidence="11">The sequence shown here is derived from an EMBL/GenBank/DDBJ whole genome shotgun (WGS) entry which is preliminary data.</text>
</comment>
<reference evidence="11 12" key="1">
    <citation type="submission" date="2020-10" db="EMBL/GenBank/DDBJ databases">
        <title>Connecting structure to function with the recovery of over 1000 high-quality activated sludge metagenome-assembled genomes encoding full-length rRNA genes using long-read sequencing.</title>
        <authorList>
            <person name="Singleton C.M."/>
            <person name="Petriglieri F."/>
            <person name="Kristensen J.M."/>
            <person name="Kirkegaard R.H."/>
            <person name="Michaelsen T.Y."/>
            <person name="Andersen M.H."/>
            <person name="Karst S.M."/>
            <person name="Dueholm M.S."/>
            <person name="Nielsen P.H."/>
            <person name="Albertsen M."/>
        </authorList>
    </citation>
    <scope>NUCLEOTIDE SEQUENCE [LARGE SCALE GENOMIC DNA]</scope>
    <source>
        <strain evidence="11">Lyne_18-Q3-R50-59_MAXAC.006</strain>
    </source>
</reference>
<dbReference type="Gene3D" id="3.40.50.2020">
    <property type="match status" value="1"/>
</dbReference>
<dbReference type="EMBL" id="JADJZA010000006">
    <property type="protein sequence ID" value="MBK9296877.1"/>
    <property type="molecule type" value="Genomic_DNA"/>
</dbReference>
<comment type="similarity">
    <text evidence="3">Belongs to the UPRTase family.</text>
</comment>
<dbReference type="NCBIfam" id="NF001097">
    <property type="entry name" value="PRK00129.1"/>
    <property type="match status" value="1"/>
</dbReference>
<proteinExistence type="inferred from homology"/>
<evidence type="ECO:0000256" key="1">
    <source>
        <dbReference type="ARBA" id="ARBA00001946"/>
    </source>
</evidence>
<protein>
    <recommendedName>
        <fullName evidence="4">uracil phosphoribosyltransferase</fullName>
        <ecNumber evidence="4">2.4.2.9</ecNumber>
    </recommendedName>
</protein>
<accession>A0A936TEA7</accession>
<evidence type="ECO:0000256" key="3">
    <source>
        <dbReference type="ARBA" id="ARBA00009516"/>
    </source>
</evidence>
<dbReference type="CDD" id="cd06223">
    <property type="entry name" value="PRTases_typeI"/>
    <property type="match status" value="1"/>
</dbReference>